<evidence type="ECO:0000313" key="4">
    <source>
        <dbReference type="Proteomes" id="UP000620124"/>
    </source>
</evidence>
<dbReference type="GO" id="GO:0005737">
    <property type="term" value="C:cytoplasm"/>
    <property type="evidence" value="ECO:0007669"/>
    <property type="project" value="TreeGrafter"/>
</dbReference>
<evidence type="ECO:0000256" key="1">
    <source>
        <dbReference type="ARBA" id="ARBA00009005"/>
    </source>
</evidence>
<reference evidence="3" key="1">
    <citation type="submission" date="2020-05" db="EMBL/GenBank/DDBJ databases">
        <title>Mycena genomes resolve the evolution of fungal bioluminescence.</title>
        <authorList>
            <person name="Tsai I.J."/>
        </authorList>
    </citation>
    <scope>NUCLEOTIDE SEQUENCE</scope>
    <source>
        <strain evidence="3">CCC161011</strain>
    </source>
</reference>
<proteinExistence type="inferred from homology"/>
<dbReference type="EMBL" id="JACAZI010000026">
    <property type="protein sequence ID" value="KAF7334519.1"/>
    <property type="molecule type" value="Genomic_DNA"/>
</dbReference>
<dbReference type="PANTHER" id="PTHR48104:SF30">
    <property type="entry name" value="METACASPASE-1"/>
    <property type="match status" value="1"/>
</dbReference>
<evidence type="ECO:0000259" key="2">
    <source>
        <dbReference type="Pfam" id="PF00656"/>
    </source>
</evidence>
<organism evidence="3 4">
    <name type="scientific">Mycena venus</name>
    <dbReference type="NCBI Taxonomy" id="2733690"/>
    <lineage>
        <taxon>Eukaryota</taxon>
        <taxon>Fungi</taxon>
        <taxon>Dikarya</taxon>
        <taxon>Basidiomycota</taxon>
        <taxon>Agaricomycotina</taxon>
        <taxon>Agaricomycetes</taxon>
        <taxon>Agaricomycetidae</taxon>
        <taxon>Agaricales</taxon>
        <taxon>Marasmiineae</taxon>
        <taxon>Mycenaceae</taxon>
        <taxon>Mycena</taxon>
    </lineage>
</organism>
<feature type="domain" description="Peptidase C14 caspase" evidence="2">
    <location>
        <begin position="18"/>
        <end position="276"/>
    </location>
</feature>
<dbReference type="AlphaFoldDB" id="A0A8H6X5R2"/>
<dbReference type="GO" id="GO:0006508">
    <property type="term" value="P:proteolysis"/>
    <property type="evidence" value="ECO:0007669"/>
    <property type="project" value="InterPro"/>
</dbReference>
<dbReference type="OrthoDB" id="3223806at2759"/>
<sequence>MAMNDTTSSPPDVHKDVYALIIGINKYKRTDVFPTLHGAVNDAKAFESFLLAPCEERGLGVPSTHIKCLIDGEATREGILSTFTTHLLDNKCIPDGGETVMILFFSGHGTRVRCAGGNPIDPCDEAEALSPVDERTNVKGNYVYAIPDYVLGRLLEDLAEKKGPNITVVIDTCHSGGVGRNVGQARNAHPEMREISLDLDNHLWTGAASTKIAISHSMWRLTADSHVLLAACQKHETARETPYYPGIKVYGRFTQSLMASLRRFPLGQITYTELMNTIPGWSGQTPHCGGERRNRIVFNGNGPGTGERSIPLLVIESPLQEDGEGHKHIERKFRVEMGSVEGVVPGTEFSVHREQDNAFVCMLVAESVTINESILSPKNEPVIIPDGSRVIIADWKNTKKILHVYTPSDFPYTSSLFLPMGGPLGGDAPLCGDIVIERLTSTFVEVDRVRRFPLQQYTVQRLPLVLNGIVHFNYFLEQRGGAVRWGLPPDASSSGHLPRDEARSNFWEGWKFS</sequence>
<protein>
    <submittedName>
        <fullName evidence="3">Metacaspase-7</fullName>
    </submittedName>
</protein>
<dbReference type="Gene3D" id="3.40.50.1460">
    <property type="match status" value="1"/>
</dbReference>
<dbReference type="Proteomes" id="UP000620124">
    <property type="component" value="Unassembled WGS sequence"/>
</dbReference>
<dbReference type="InterPro" id="IPR050452">
    <property type="entry name" value="Metacaspase"/>
</dbReference>
<name>A0A8H6X5R2_9AGAR</name>
<dbReference type="Pfam" id="PF00656">
    <property type="entry name" value="Peptidase_C14"/>
    <property type="match status" value="1"/>
</dbReference>
<dbReference type="GO" id="GO:0004197">
    <property type="term" value="F:cysteine-type endopeptidase activity"/>
    <property type="evidence" value="ECO:0007669"/>
    <property type="project" value="InterPro"/>
</dbReference>
<keyword evidence="4" id="KW-1185">Reference proteome</keyword>
<dbReference type="PANTHER" id="PTHR48104">
    <property type="entry name" value="METACASPASE-4"/>
    <property type="match status" value="1"/>
</dbReference>
<gene>
    <name evidence="3" type="ORF">MVEN_02281400</name>
</gene>
<evidence type="ECO:0000313" key="3">
    <source>
        <dbReference type="EMBL" id="KAF7334519.1"/>
    </source>
</evidence>
<dbReference type="InterPro" id="IPR011600">
    <property type="entry name" value="Pept_C14_caspase"/>
</dbReference>
<accession>A0A8H6X5R2</accession>
<comment type="similarity">
    <text evidence="1">Belongs to the peptidase C14B family.</text>
</comment>
<comment type="caution">
    <text evidence="3">The sequence shown here is derived from an EMBL/GenBank/DDBJ whole genome shotgun (WGS) entry which is preliminary data.</text>
</comment>